<gene>
    <name evidence="8" type="ORF">ACFQ16_15140</name>
</gene>
<dbReference type="Proteomes" id="UP001597018">
    <property type="component" value="Unassembled WGS sequence"/>
</dbReference>
<accession>A0ABW3FTH9</accession>
<reference evidence="9" key="1">
    <citation type="journal article" date="2019" name="Int. J. Syst. Evol. Microbiol.">
        <title>The Global Catalogue of Microorganisms (GCM) 10K type strain sequencing project: providing services to taxonomists for standard genome sequencing and annotation.</title>
        <authorList>
            <consortium name="The Broad Institute Genomics Platform"/>
            <consortium name="The Broad Institute Genome Sequencing Center for Infectious Disease"/>
            <person name="Wu L."/>
            <person name="Ma J."/>
        </authorList>
    </citation>
    <scope>NUCLEOTIDE SEQUENCE [LARGE SCALE GENOMIC DNA]</scope>
    <source>
        <strain evidence="9">CCUG 56401</strain>
    </source>
</reference>
<dbReference type="CDD" id="cd07989">
    <property type="entry name" value="LPLAT_AGPAT-like"/>
    <property type="match status" value="1"/>
</dbReference>
<feature type="transmembrane region" description="Helical" evidence="6">
    <location>
        <begin position="30"/>
        <end position="54"/>
    </location>
</feature>
<dbReference type="EMBL" id="JBHTIW010000010">
    <property type="protein sequence ID" value="MFD0921079.1"/>
    <property type="molecule type" value="Genomic_DNA"/>
</dbReference>
<evidence type="ECO:0000256" key="5">
    <source>
        <dbReference type="ARBA" id="ARBA00023315"/>
    </source>
</evidence>
<keyword evidence="6" id="KW-0472">Membrane</keyword>
<name>A0ABW3FTH9_9PSEU</name>
<keyword evidence="6" id="KW-0812">Transmembrane</keyword>
<dbReference type="RefSeq" id="WP_263249119.1">
    <property type="nucleotide sequence ID" value="NZ_BAABLT010000048.1"/>
</dbReference>
<organism evidence="8 9">
    <name type="scientific">Saccharopolyspora rosea</name>
    <dbReference type="NCBI Taxonomy" id="524884"/>
    <lineage>
        <taxon>Bacteria</taxon>
        <taxon>Bacillati</taxon>
        <taxon>Actinomycetota</taxon>
        <taxon>Actinomycetes</taxon>
        <taxon>Pseudonocardiales</taxon>
        <taxon>Pseudonocardiaceae</taxon>
        <taxon>Saccharopolyspora</taxon>
    </lineage>
</organism>
<dbReference type="PANTHER" id="PTHR10434:SF64">
    <property type="entry name" value="1-ACYL-SN-GLYCEROL-3-PHOSPHATE ACYLTRANSFERASE-RELATED"/>
    <property type="match status" value="1"/>
</dbReference>
<keyword evidence="4" id="KW-0443">Lipid metabolism</keyword>
<comment type="caution">
    <text evidence="8">The sequence shown here is derived from an EMBL/GenBank/DDBJ whole genome shotgun (WGS) entry which is preliminary data.</text>
</comment>
<keyword evidence="9" id="KW-1185">Reference proteome</keyword>
<dbReference type="SMART" id="SM00563">
    <property type="entry name" value="PlsC"/>
    <property type="match status" value="1"/>
</dbReference>
<keyword evidence="5 8" id="KW-0012">Acyltransferase</keyword>
<comment type="pathway">
    <text evidence="1">Lipid metabolism.</text>
</comment>
<dbReference type="GO" id="GO:0016746">
    <property type="term" value="F:acyltransferase activity"/>
    <property type="evidence" value="ECO:0007669"/>
    <property type="project" value="UniProtKB-KW"/>
</dbReference>
<dbReference type="InterPro" id="IPR002123">
    <property type="entry name" value="Plipid/glycerol_acylTrfase"/>
</dbReference>
<dbReference type="Pfam" id="PF01553">
    <property type="entry name" value="Acyltransferase"/>
    <property type="match status" value="1"/>
</dbReference>
<keyword evidence="2" id="KW-0444">Lipid biosynthesis</keyword>
<evidence type="ECO:0000313" key="9">
    <source>
        <dbReference type="Proteomes" id="UP001597018"/>
    </source>
</evidence>
<evidence type="ECO:0000256" key="3">
    <source>
        <dbReference type="ARBA" id="ARBA00022679"/>
    </source>
</evidence>
<dbReference type="PANTHER" id="PTHR10434">
    <property type="entry name" value="1-ACYL-SN-GLYCEROL-3-PHOSPHATE ACYLTRANSFERASE"/>
    <property type="match status" value="1"/>
</dbReference>
<evidence type="ECO:0000256" key="2">
    <source>
        <dbReference type="ARBA" id="ARBA00022516"/>
    </source>
</evidence>
<evidence type="ECO:0000256" key="6">
    <source>
        <dbReference type="SAM" id="Phobius"/>
    </source>
</evidence>
<evidence type="ECO:0000313" key="8">
    <source>
        <dbReference type="EMBL" id="MFD0921079.1"/>
    </source>
</evidence>
<evidence type="ECO:0000259" key="7">
    <source>
        <dbReference type="SMART" id="SM00563"/>
    </source>
</evidence>
<evidence type="ECO:0000256" key="1">
    <source>
        <dbReference type="ARBA" id="ARBA00005189"/>
    </source>
</evidence>
<sequence length="288" mass="30350">MSHAWMPKSPCGPGCLPRRGTVPEVAAPRVALRLAGAAGFVLLGAVLAGALPLLSRGRRDRLISGWFRGLMRVLGIRFVAAGQIEAGVLVVSNHVSWLDVVALQALRRMRLLAKAEVRSWPFVGALAARIGTVFIDRERLRTLPGAVRAVADGLRSGAVIGFFPEGTTWCGRASGTYRPALFQAAVDAGAPVQPVALRFRLGDGAPSAIAAFVGDATLVGSVLTVARVRGLVLEATVLPALNGRAADRRDLAQRARRLCSTGGFGVDRGVRSENPLDFHRGRGCTLPG</sequence>
<proteinExistence type="predicted"/>
<dbReference type="SUPFAM" id="SSF69593">
    <property type="entry name" value="Glycerol-3-phosphate (1)-acyltransferase"/>
    <property type="match status" value="1"/>
</dbReference>
<keyword evidence="6" id="KW-1133">Transmembrane helix</keyword>
<protein>
    <submittedName>
        <fullName evidence="8">Lysophospholipid acyltransferase family protein</fullName>
    </submittedName>
</protein>
<feature type="domain" description="Phospholipid/glycerol acyltransferase" evidence="7">
    <location>
        <begin position="88"/>
        <end position="200"/>
    </location>
</feature>
<evidence type="ECO:0000256" key="4">
    <source>
        <dbReference type="ARBA" id="ARBA00023098"/>
    </source>
</evidence>
<keyword evidence="3" id="KW-0808">Transferase</keyword>